<dbReference type="GO" id="GO:0015288">
    <property type="term" value="F:porin activity"/>
    <property type="evidence" value="ECO:0007669"/>
    <property type="project" value="TreeGrafter"/>
</dbReference>
<proteinExistence type="predicted"/>
<evidence type="ECO:0000256" key="4">
    <source>
        <dbReference type="ARBA" id="ARBA00023136"/>
    </source>
</evidence>
<dbReference type="AlphaFoldDB" id="A0A644XMW1"/>
<dbReference type="InterPro" id="IPR051906">
    <property type="entry name" value="TolC-like"/>
</dbReference>
<evidence type="ECO:0000256" key="2">
    <source>
        <dbReference type="ARBA" id="ARBA00022452"/>
    </source>
</evidence>
<name>A0A644XMW1_9ZZZZ</name>
<sequence>MNKSVIIKLLTTMMLVILCITASNGQELIKEYSVKQLIDSAMVNNHNLKLVKLETDNAVYENKDMRSKLVPQIEGYSNLSYSYAIPKAVIPGVIVGQEGNITVEFGTKYNWNSGFKASQLIYSGSYLAGIKITKEMINAARLKERVANEEIVYNITLLARLTASIQEQQIVLEQSVDNLKKMEKVASLLADNGLARKTDVSRISVELSNLSIEQENLNSMLEQQYNMIKLLCGLDYNTKIKVQKEIIVQDLAIESDSYKDRTELVLMDQTLKLAKLKLTSEKRSMTPVLALFAEHYYQGMRDKFDFFQGGEKKFYNVGMVGLNLSVPIFGGFEKRYKVKKAEIGVTQINVQKSLTERQFEKEMNDALIDVNKNRSIYNENKKIVEMTSDIYQKTLESYKQQVTPLTDLLIAENNLTMSRLKKIMAEYQLNAAVLNLKKSTGKINKN</sequence>
<evidence type="ECO:0000256" key="3">
    <source>
        <dbReference type="ARBA" id="ARBA00022692"/>
    </source>
</evidence>
<gene>
    <name evidence="6" type="ORF">SDC9_63921</name>
</gene>
<evidence type="ECO:0000313" key="6">
    <source>
        <dbReference type="EMBL" id="MPM17526.1"/>
    </source>
</evidence>
<evidence type="ECO:0000256" key="1">
    <source>
        <dbReference type="ARBA" id="ARBA00004442"/>
    </source>
</evidence>
<organism evidence="6">
    <name type="scientific">bioreactor metagenome</name>
    <dbReference type="NCBI Taxonomy" id="1076179"/>
    <lineage>
        <taxon>unclassified sequences</taxon>
        <taxon>metagenomes</taxon>
        <taxon>ecological metagenomes</taxon>
    </lineage>
</organism>
<dbReference type="GO" id="GO:1990281">
    <property type="term" value="C:efflux pump complex"/>
    <property type="evidence" value="ECO:0007669"/>
    <property type="project" value="TreeGrafter"/>
</dbReference>
<evidence type="ECO:0008006" key="7">
    <source>
        <dbReference type="Google" id="ProtNLM"/>
    </source>
</evidence>
<keyword evidence="4" id="KW-0472">Membrane</keyword>
<dbReference type="EMBL" id="VSSQ01002813">
    <property type="protein sequence ID" value="MPM17526.1"/>
    <property type="molecule type" value="Genomic_DNA"/>
</dbReference>
<dbReference type="GO" id="GO:0009279">
    <property type="term" value="C:cell outer membrane"/>
    <property type="evidence" value="ECO:0007669"/>
    <property type="project" value="UniProtKB-SubCell"/>
</dbReference>
<accession>A0A644XMW1</accession>
<dbReference type="SUPFAM" id="SSF56954">
    <property type="entry name" value="Outer membrane efflux proteins (OEP)"/>
    <property type="match status" value="1"/>
</dbReference>
<comment type="subcellular location">
    <subcellularLocation>
        <location evidence="1">Cell outer membrane</location>
    </subcellularLocation>
</comment>
<comment type="caution">
    <text evidence="6">The sequence shown here is derived from an EMBL/GenBank/DDBJ whole genome shotgun (WGS) entry which is preliminary data.</text>
</comment>
<dbReference type="Gene3D" id="1.20.1600.10">
    <property type="entry name" value="Outer membrane efflux proteins (OEP)"/>
    <property type="match status" value="1"/>
</dbReference>
<dbReference type="PANTHER" id="PTHR30026">
    <property type="entry name" value="OUTER MEMBRANE PROTEIN TOLC"/>
    <property type="match status" value="1"/>
</dbReference>
<keyword evidence="3" id="KW-0812">Transmembrane</keyword>
<dbReference type="PANTHER" id="PTHR30026:SF20">
    <property type="entry name" value="OUTER MEMBRANE PROTEIN TOLC"/>
    <property type="match status" value="1"/>
</dbReference>
<reference evidence="6" key="1">
    <citation type="submission" date="2019-08" db="EMBL/GenBank/DDBJ databases">
        <authorList>
            <person name="Kucharzyk K."/>
            <person name="Murdoch R.W."/>
            <person name="Higgins S."/>
            <person name="Loffler F."/>
        </authorList>
    </citation>
    <scope>NUCLEOTIDE SEQUENCE</scope>
</reference>
<dbReference type="GO" id="GO:0015562">
    <property type="term" value="F:efflux transmembrane transporter activity"/>
    <property type="evidence" value="ECO:0007669"/>
    <property type="project" value="InterPro"/>
</dbReference>
<evidence type="ECO:0000256" key="5">
    <source>
        <dbReference type="ARBA" id="ARBA00023237"/>
    </source>
</evidence>
<keyword evidence="2" id="KW-1134">Transmembrane beta strand</keyword>
<protein>
    <recommendedName>
        <fullName evidence="7">Outer membrane protein TolC</fullName>
    </recommendedName>
</protein>
<keyword evidence="5" id="KW-0998">Cell outer membrane</keyword>